<dbReference type="Gene3D" id="3.40.50.1000">
    <property type="entry name" value="HAD superfamily/HAD-like"/>
    <property type="match status" value="1"/>
</dbReference>
<sequence length="229" mass="26259">MNTTKLNKNKDLAIFDLDNTLLAGDSDALWGEFIAQHGHVDKQEYARKNQQFYDDYKAGTLDIDAFLRFSLKPLSQLDMNELSVLHNEFMHESIVPIISNQARELVQKHQEQDHELLIITATNRFITAPIANEFGIDNLLATEPEIKNNRYTGQVDGTPCFQHGKVTRLNGWLQQTGYNLDNSWFYSDSHNDIPLLEQVSHPIAVDPDEKLAQHAKQHGWEIMHLHSTL</sequence>
<evidence type="ECO:0000256" key="1">
    <source>
        <dbReference type="ARBA" id="ARBA00022723"/>
    </source>
</evidence>
<dbReference type="NCBIfam" id="TIGR01488">
    <property type="entry name" value="HAD-SF-IB"/>
    <property type="match status" value="1"/>
</dbReference>
<evidence type="ECO:0000256" key="2">
    <source>
        <dbReference type="ARBA" id="ARBA00022801"/>
    </source>
</evidence>
<dbReference type="SUPFAM" id="SSF56784">
    <property type="entry name" value="HAD-like"/>
    <property type="match status" value="1"/>
</dbReference>
<dbReference type="FunFam" id="3.40.50.1000:FF:000025">
    <property type="entry name" value="HAD hydrolase, family IB"/>
    <property type="match status" value="1"/>
</dbReference>
<evidence type="ECO:0000313" key="4">
    <source>
        <dbReference type="EMBL" id="VAW93160.1"/>
    </source>
</evidence>
<dbReference type="Gene3D" id="1.20.1440.100">
    <property type="entry name" value="SG protein - dephosphorylation function"/>
    <property type="match status" value="1"/>
</dbReference>
<dbReference type="NCBIfam" id="TIGR01490">
    <property type="entry name" value="HAD-SF-IB-hyp1"/>
    <property type="match status" value="1"/>
</dbReference>
<dbReference type="AlphaFoldDB" id="A0A3B0ZVC5"/>
<organism evidence="4">
    <name type="scientific">hydrothermal vent metagenome</name>
    <dbReference type="NCBI Taxonomy" id="652676"/>
    <lineage>
        <taxon>unclassified sequences</taxon>
        <taxon>metagenomes</taxon>
        <taxon>ecological metagenomes</taxon>
    </lineage>
</organism>
<keyword evidence="1" id="KW-0479">Metal-binding</keyword>
<reference evidence="4" key="1">
    <citation type="submission" date="2018-06" db="EMBL/GenBank/DDBJ databases">
        <authorList>
            <person name="Zhirakovskaya E."/>
        </authorList>
    </citation>
    <scope>NUCLEOTIDE SEQUENCE</scope>
</reference>
<accession>A0A3B0ZVC5</accession>
<dbReference type="GO" id="GO:0046872">
    <property type="term" value="F:metal ion binding"/>
    <property type="evidence" value="ECO:0007669"/>
    <property type="project" value="UniProtKB-KW"/>
</dbReference>
<keyword evidence="3" id="KW-0460">Magnesium</keyword>
<dbReference type="EMBL" id="UOFT01000031">
    <property type="protein sequence ID" value="VAW93160.1"/>
    <property type="molecule type" value="Genomic_DNA"/>
</dbReference>
<keyword evidence="2 4" id="KW-0378">Hydrolase</keyword>
<proteinExistence type="predicted"/>
<gene>
    <name evidence="4" type="ORF">MNBD_GAMMA23-2099</name>
</gene>
<dbReference type="InterPro" id="IPR050582">
    <property type="entry name" value="HAD-like_SerB"/>
</dbReference>
<name>A0A3B0ZVC5_9ZZZZ</name>
<dbReference type="EC" id="3.1.3.3" evidence="4"/>
<dbReference type="PANTHER" id="PTHR43344:SF13">
    <property type="entry name" value="PHOSPHATASE RV3661-RELATED"/>
    <property type="match status" value="1"/>
</dbReference>
<dbReference type="Pfam" id="PF12710">
    <property type="entry name" value="HAD"/>
    <property type="match status" value="1"/>
</dbReference>
<dbReference type="InterPro" id="IPR023214">
    <property type="entry name" value="HAD_sf"/>
</dbReference>
<evidence type="ECO:0000256" key="3">
    <source>
        <dbReference type="ARBA" id="ARBA00022842"/>
    </source>
</evidence>
<dbReference type="InterPro" id="IPR036412">
    <property type="entry name" value="HAD-like_sf"/>
</dbReference>
<protein>
    <submittedName>
        <fullName evidence="4">Phosphoserine phosphatase</fullName>
        <ecNumber evidence="4">3.1.3.3</ecNumber>
    </submittedName>
</protein>
<dbReference type="GO" id="GO:0016787">
    <property type="term" value="F:hydrolase activity"/>
    <property type="evidence" value="ECO:0007669"/>
    <property type="project" value="UniProtKB-KW"/>
</dbReference>
<dbReference type="PANTHER" id="PTHR43344">
    <property type="entry name" value="PHOSPHOSERINE PHOSPHATASE"/>
    <property type="match status" value="1"/>
</dbReference>
<dbReference type="CDD" id="cd02612">
    <property type="entry name" value="HAD_PGPPase"/>
    <property type="match status" value="1"/>
</dbReference>
<dbReference type="InterPro" id="IPR006385">
    <property type="entry name" value="HAD_hydro_SerB1"/>
</dbReference>